<dbReference type="Proteomes" id="UP001246244">
    <property type="component" value="Unassembled WGS sequence"/>
</dbReference>
<dbReference type="InterPro" id="IPR011050">
    <property type="entry name" value="Pectin_lyase_fold/virulence"/>
</dbReference>
<dbReference type="SUPFAM" id="SSF51126">
    <property type="entry name" value="Pectin lyase-like"/>
    <property type="match status" value="1"/>
</dbReference>
<accession>A0ABU2D4H9</accession>
<evidence type="ECO:0000256" key="1">
    <source>
        <dbReference type="SAM" id="MobiDB-lite"/>
    </source>
</evidence>
<proteinExistence type="predicted"/>
<dbReference type="RefSeq" id="WP_310576928.1">
    <property type="nucleotide sequence ID" value="NZ_JAVKPK010000074.1"/>
</dbReference>
<dbReference type="InterPro" id="IPR012334">
    <property type="entry name" value="Pectin_lyas_fold"/>
</dbReference>
<dbReference type="InterPro" id="IPR022441">
    <property type="entry name" value="Para_beta_helix_rpt-2"/>
</dbReference>
<dbReference type="InterPro" id="IPR006626">
    <property type="entry name" value="PbH1"/>
</dbReference>
<evidence type="ECO:0000259" key="2">
    <source>
        <dbReference type="Pfam" id="PF05048"/>
    </source>
</evidence>
<dbReference type="Pfam" id="PF05048">
    <property type="entry name" value="NosD"/>
    <property type="match status" value="1"/>
</dbReference>
<gene>
    <name evidence="3" type="ORF">RG963_14150</name>
</gene>
<dbReference type="Gene3D" id="2.160.20.10">
    <property type="entry name" value="Single-stranded right-handed beta-helix, Pectin lyase-like"/>
    <property type="match status" value="1"/>
</dbReference>
<dbReference type="EMBL" id="JAVKPK010000074">
    <property type="protein sequence ID" value="MDR7666899.1"/>
    <property type="molecule type" value="Genomic_DNA"/>
</dbReference>
<name>A0ABU2D4H9_9EURY</name>
<organism evidence="3 4">
    <name type="scientific">Methanosarcina baikalica</name>
    <dbReference type="NCBI Taxonomy" id="3073890"/>
    <lineage>
        <taxon>Archaea</taxon>
        <taxon>Methanobacteriati</taxon>
        <taxon>Methanobacteriota</taxon>
        <taxon>Stenosarchaea group</taxon>
        <taxon>Methanomicrobia</taxon>
        <taxon>Methanosarcinales</taxon>
        <taxon>Methanosarcinaceae</taxon>
        <taxon>Methanosarcina</taxon>
    </lineage>
</organism>
<sequence length="386" mass="41123">MWRIKRTIFILFAVVLSLQAIASISAVATDLIVHNGESIQAAVDKAKSGDTIIVEPGNYTENIEINTDNLVIMSRSENPDDTVLQGSGGFRIYANNVTIKGFSIKGTNASDAIVISDWMGNCTIENNKLSNCQNGVEIGLTGFGNIVSNNEIRECEEGIGLADCQETTIKDNYISHCNKGIVMSDSLVNTIENNTIIKSDLGVVFGGISDENTVINNKITLNKRGLDLSAGGHQNRIYNNDFNNTVNVNFGDCAESNNWNTTRTAGKNIINGSSIGGNCWATPAGDGFTQTHFDVSGCGIAKEPCSLDEKNCDYLPLVTSTTNCTASKPAAITVEQVIEDNESTGNISVGNNVTRADNESIGNISVGDNVTRADNESTGEDTNGKA</sequence>
<dbReference type="InterPro" id="IPR007742">
    <property type="entry name" value="NosD_dom"/>
</dbReference>
<keyword evidence="4" id="KW-1185">Reference proteome</keyword>
<protein>
    <submittedName>
        <fullName evidence="3">NosD domain-containing protein</fullName>
    </submittedName>
</protein>
<feature type="domain" description="Periplasmic copper-binding protein NosD beta helix" evidence="2">
    <location>
        <begin position="45"/>
        <end position="217"/>
    </location>
</feature>
<reference evidence="4" key="1">
    <citation type="submission" date="2023-07" db="EMBL/GenBank/DDBJ databases">
        <title>Whole-genome sequencing of a new Methanosarcina sp. Z-7115.</title>
        <authorList>
            <person name="Zhilina T.N."/>
            <person name="Merkel A.Y."/>
        </authorList>
    </citation>
    <scope>NUCLEOTIDE SEQUENCE [LARGE SCALE GENOMIC DNA]</scope>
    <source>
        <strain evidence="4">Z-7115</strain>
    </source>
</reference>
<comment type="caution">
    <text evidence="3">The sequence shown here is derived from an EMBL/GenBank/DDBJ whole genome shotgun (WGS) entry which is preliminary data.</text>
</comment>
<feature type="region of interest" description="Disordered" evidence="1">
    <location>
        <begin position="358"/>
        <end position="386"/>
    </location>
</feature>
<feature type="compositionally biased region" description="Polar residues" evidence="1">
    <location>
        <begin position="358"/>
        <end position="368"/>
    </location>
</feature>
<dbReference type="NCBIfam" id="TIGR03804">
    <property type="entry name" value="para_beta_helix"/>
    <property type="match status" value="1"/>
</dbReference>
<evidence type="ECO:0000313" key="3">
    <source>
        <dbReference type="EMBL" id="MDR7666899.1"/>
    </source>
</evidence>
<evidence type="ECO:0000313" key="4">
    <source>
        <dbReference type="Proteomes" id="UP001246244"/>
    </source>
</evidence>
<dbReference type="SMART" id="SM00710">
    <property type="entry name" value="PbH1"/>
    <property type="match status" value="6"/>
</dbReference>